<protein>
    <submittedName>
        <fullName evidence="3">Tetratricopeptide repeat protein</fullName>
    </submittedName>
</protein>
<gene>
    <name evidence="3" type="ORF">ACFQBM_09855</name>
</gene>
<sequence>MSCAFSLTVALLGSAAAPLAADDPKENAPQKYRQAQDMAYGAALYDYFQGNYFDALSTLLVAGQRDAILTHRDNAALIEGGISLGFGLRRHAAELFEQQLQQSDGDSEAETRHRKVAWLKLAELNYLQGDWPLAAEQLQKSGAAQESALALNLALRSQDFSTAATLLHREALPPEQRILGYINLAAAVAREGQLSAAALHYRKAAELAAAQEDPSAEIHVLADKAHIGAGYVYTLQQRYHEAMEAFRQVRLQTPWASRALLGLGWSAFNSDQYQPAIDALQFLVNSDGDSAAAREALVALPYGYEKLQRPHAALAAYRRAEGHYQSVLVQLQQLQRDIEAEEFAPNSDDTAQRYGWLQLAEAPQLMHDNRRYLQPILQSDDFQLRLSELRDLRQLAQVIEDWQGKLPQLEQLIDERKQRRRSIVENYHSAQFDQQVEIAEQQYRELETSLARIERQRDALALMAARPGDSESGEMLSLLRRAENRYQMLNDLGRARASQRKTLQRARGLLLWQASEQYHDNLWQQRKQLRTLDEQLREATHQRRETDLVARRAPQLNQLRAKIAAASPQLAARHSAITRAGNLIEESIRRDVIAELARERNRIRQYVAHSQLAMARLQDAAMQNALAPGQKQAAGEGEGGADE</sequence>
<dbReference type="SUPFAM" id="SSF48452">
    <property type="entry name" value="TPR-like"/>
    <property type="match status" value="1"/>
</dbReference>
<name>A0ABW1YLI5_9GAMM</name>
<dbReference type="RefSeq" id="WP_193192845.1">
    <property type="nucleotide sequence ID" value="NZ_JACZFR010000035.1"/>
</dbReference>
<dbReference type="EMBL" id="JBHSVR010000001">
    <property type="protein sequence ID" value="MFC6633586.1"/>
    <property type="molecule type" value="Genomic_DNA"/>
</dbReference>
<dbReference type="Proteomes" id="UP001596425">
    <property type="component" value="Unassembled WGS sequence"/>
</dbReference>
<dbReference type="Gene3D" id="1.25.40.10">
    <property type="entry name" value="Tetratricopeptide repeat domain"/>
    <property type="match status" value="2"/>
</dbReference>
<evidence type="ECO:0000256" key="2">
    <source>
        <dbReference type="SAM" id="SignalP"/>
    </source>
</evidence>
<keyword evidence="4" id="KW-1185">Reference proteome</keyword>
<proteinExistence type="predicted"/>
<accession>A0ABW1YLI5</accession>
<keyword evidence="2" id="KW-0732">Signal</keyword>
<organism evidence="3 4">
    <name type="scientific">Microbulbifer taiwanensis</name>
    <dbReference type="NCBI Taxonomy" id="986746"/>
    <lineage>
        <taxon>Bacteria</taxon>
        <taxon>Pseudomonadati</taxon>
        <taxon>Pseudomonadota</taxon>
        <taxon>Gammaproteobacteria</taxon>
        <taxon>Cellvibrionales</taxon>
        <taxon>Microbulbiferaceae</taxon>
        <taxon>Microbulbifer</taxon>
    </lineage>
</organism>
<reference evidence="4" key="1">
    <citation type="journal article" date="2019" name="Int. J. Syst. Evol. Microbiol.">
        <title>The Global Catalogue of Microorganisms (GCM) 10K type strain sequencing project: providing services to taxonomists for standard genome sequencing and annotation.</title>
        <authorList>
            <consortium name="The Broad Institute Genomics Platform"/>
            <consortium name="The Broad Institute Genome Sequencing Center for Infectious Disease"/>
            <person name="Wu L."/>
            <person name="Ma J."/>
        </authorList>
    </citation>
    <scope>NUCLEOTIDE SEQUENCE [LARGE SCALE GENOMIC DNA]</scope>
    <source>
        <strain evidence="4">CGMCC 1.13718</strain>
    </source>
</reference>
<keyword evidence="1" id="KW-0175">Coiled coil</keyword>
<evidence type="ECO:0000256" key="1">
    <source>
        <dbReference type="SAM" id="Coils"/>
    </source>
</evidence>
<evidence type="ECO:0000313" key="3">
    <source>
        <dbReference type="EMBL" id="MFC6633586.1"/>
    </source>
</evidence>
<feature type="signal peptide" evidence="2">
    <location>
        <begin position="1"/>
        <end position="20"/>
    </location>
</feature>
<feature type="coiled-coil region" evidence="1">
    <location>
        <begin position="392"/>
        <end position="463"/>
    </location>
</feature>
<comment type="caution">
    <text evidence="3">The sequence shown here is derived from an EMBL/GenBank/DDBJ whole genome shotgun (WGS) entry which is preliminary data.</text>
</comment>
<evidence type="ECO:0000313" key="4">
    <source>
        <dbReference type="Proteomes" id="UP001596425"/>
    </source>
</evidence>
<feature type="chain" id="PRO_5047186460" evidence="2">
    <location>
        <begin position="21"/>
        <end position="643"/>
    </location>
</feature>
<dbReference type="InterPro" id="IPR011990">
    <property type="entry name" value="TPR-like_helical_dom_sf"/>
</dbReference>